<gene>
    <name evidence="1" type="ORF">KFK09_007501</name>
</gene>
<evidence type="ECO:0000313" key="1">
    <source>
        <dbReference type="EMBL" id="KAI0520036.1"/>
    </source>
</evidence>
<organism evidence="1 2">
    <name type="scientific">Dendrobium nobile</name>
    <name type="common">Orchid</name>
    <dbReference type="NCBI Taxonomy" id="94219"/>
    <lineage>
        <taxon>Eukaryota</taxon>
        <taxon>Viridiplantae</taxon>
        <taxon>Streptophyta</taxon>
        <taxon>Embryophyta</taxon>
        <taxon>Tracheophyta</taxon>
        <taxon>Spermatophyta</taxon>
        <taxon>Magnoliopsida</taxon>
        <taxon>Liliopsida</taxon>
        <taxon>Asparagales</taxon>
        <taxon>Orchidaceae</taxon>
        <taxon>Epidendroideae</taxon>
        <taxon>Malaxideae</taxon>
        <taxon>Dendrobiinae</taxon>
        <taxon>Dendrobium</taxon>
    </lineage>
</organism>
<accession>A0A8T3BVE6</accession>
<name>A0A8T3BVE6_DENNO</name>
<reference evidence="1" key="1">
    <citation type="journal article" date="2022" name="Front. Genet.">
        <title>Chromosome-Scale Assembly of the Dendrobium nobile Genome Provides Insights Into the Molecular Mechanism of the Biosynthesis of the Medicinal Active Ingredient of Dendrobium.</title>
        <authorList>
            <person name="Xu Q."/>
            <person name="Niu S.-C."/>
            <person name="Li K.-L."/>
            <person name="Zheng P.-J."/>
            <person name="Zhang X.-J."/>
            <person name="Jia Y."/>
            <person name="Liu Y."/>
            <person name="Niu Y.-X."/>
            <person name="Yu L.-H."/>
            <person name="Chen D.-F."/>
            <person name="Zhang G.-Q."/>
        </authorList>
    </citation>
    <scope>NUCLEOTIDE SEQUENCE</scope>
    <source>
        <tissue evidence="1">Leaf</tissue>
    </source>
</reference>
<dbReference type="AlphaFoldDB" id="A0A8T3BVE6"/>
<evidence type="ECO:0000313" key="2">
    <source>
        <dbReference type="Proteomes" id="UP000829196"/>
    </source>
</evidence>
<comment type="caution">
    <text evidence="1">The sequence shown here is derived from an EMBL/GenBank/DDBJ whole genome shotgun (WGS) entry which is preliminary data.</text>
</comment>
<dbReference type="Proteomes" id="UP000829196">
    <property type="component" value="Unassembled WGS sequence"/>
</dbReference>
<proteinExistence type="predicted"/>
<keyword evidence="2" id="KW-1185">Reference proteome</keyword>
<sequence>MVYQDNELREVLELQDYEQFNVTDHYTELHSICSRARFPAAHLANPAKIPLSATVCLILRLCKQRRSQTSIHACSDGILSSFRRYGRAYEAFNLLPHTSSSRFFLSQIS</sequence>
<dbReference type="EMBL" id="JAGYWB010000006">
    <property type="protein sequence ID" value="KAI0520036.1"/>
    <property type="molecule type" value="Genomic_DNA"/>
</dbReference>
<protein>
    <submittedName>
        <fullName evidence="1">Uncharacterized protein</fullName>
    </submittedName>
</protein>